<dbReference type="Pfam" id="PF01494">
    <property type="entry name" value="FAD_binding_3"/>
    <property type="match status" value="1"/>
</dbReference>
<dbReference type="EMBL" id="BPPX01000011">
    <property type="protein sequence ID" value="GJC83428.1"/>
    <property type="molecule type" value="Genomic_DNA"/>
</dbReference>
<dbReference type="InterPro" id="IPR036188">
    <property type="entry name" value="FAD/NAD-bd_sf"/>
</dbReference>
<keyword evidence="2" id="KW-0274">FAD</keyword>
<keyword evidence="1" id="KW-0285">Flavoprotein</keyword>
<dbReference type="GO" id="GO:0071949">
    <property type="term" value="F:FAD binding"/>
    <property type="evidence" value="ECO:0007669"/>
    <property type="project" value="InterPro"/>
</dbReference>
<organism evidence="6 7">
    <name type="scientific">Colletotrichum liriopes</name>
    <dbReference type="NCBI Taxonomy" id="708192"/>
    <lineage>
        <taxon>Eukaryota</taxon>
        <taxon>Fungi</taxon>
        <taxon>Dikarya</taxon>
        <taxon>Ascomycota</taxon>
        <taxon>Pezizomycotina</taxon>
        <taxon>Sordariomycetes</taxon>
        <taxon>Hypocreomycetidae</taxon>
        <taxon>Glomerellales</taxon>
        <taxon>Glomerellaceae</taxon>
        <taxon>Colletotrichum</taxon>
        <taxon>Colletotrichum spaethianum species complex</taxon>
    </lineage>
</organism>
<evidence type="ECO:0000256" key="4">
    <source>
        <dbReference type="SAM" id="MobiDB-lite"/>
    </source>
</evidence>
<dbReference type="Proteomes" id="UP001055172">
    <property type="component" value="Unassembled WGS sequence"/>
</dbReference>
<evidence type="ECO:0000256" key="2">
    <source>
        <dbReference type="ARBA" id="ARBA00022827"/>
    </source>
</evidence>
<accession>A0AA37LTI8</accession>
<dbReference type="InterPro" id="IPR050631">
    <property type="entry name" value="PheA/TfdB_FAD_monoxygenase"/>
</dbReference>
<dbReference type="PANTHER" id="PTHR43476:SF3">
    <property type="entry name" value="FAD-BINDING MONOOXYGENASE"/>
    <property type="match status" value="1"/>
</dbReference>
<dbReference type="Gene3D" id="3.30.70.2450">
    <property type="match status" value="1"/>
</dbReference>
<proteinExistence type="predicted"/>
<evidence type="ECO:0000313" key="7">
    <source>
        <dbReference type="Proteomes" id="UP001055172"/>
    </source>
</evidence>
<feature type="compositionally biased region" description="Polar residues" evidence="4">
    <location>
        <begin position="1"/>
        <end position="21"/>
    </location>
</feature>
<sequence length="440" mass="48533">MVLGSNISNDALPTKQDQSSGEKMMAIKPTILRDGTEHPPALVVIVGAGPTGLLLAALLGQKGVRSTVLEKDEALNELPRAVAFSGPVHHIFQNIGIYDTMVQDAAKTPGFCWRKRAEDDGEGGRGWNKIGKLLLGKALDTNMVTVHFGAELYRIDQNEDGVVAHVRSKHGDWETRGQYIAGCDGGQSNVRRLMGVKMYGHSWQERFMATDIIRTPPVVEEVNIDYIVDPEYWAISTPLEPAKAGQRCLWRFSMAVTDDRIPDEEVTGPAFVNEMLLRHVDGPRPADFEVLRVNLYRMHQFLASTMFRGRCFLAGDAAHLTNPIGGLGLCTGMLDAAALAQAFDLAANRYAGDAKKQKECFKAYSTSRRRVFQTVVHPTSSAAKTRLHCGSPDDIAEEDWYMRTLRTGNKAAIDQLHDGLNNHWRTDIEAEMAASKVSNS</sequence>
<name>A0AA37LTI8_9PEZI</name>
<keyword evidence="7" id="KW-1185">Reference proteome</keyword>
<dbReference type="GO" id="GO:0008688">
    <property type="term" value="F:3-(3-hydroxyphenyl)propionate hydroxylase activity"/>
    <property type="evidence" value="ECO:0007669"/>
    <property type="project" value="TreeGrafter"/>
</dbReference>
<evidence type="ECO:0000256" key="3">
    <source>
        <dbReference type="ARBA" id="ARBA00023002"/>
    </source>
</evidence>
<evidence type="ECO:0000313" key="6">
    <source>
        <dbReference type="EMBL" id="GJC83428.1"/>
    </source>
</evidence>
<dbReference type="Gene3D" id="3.50.50.60">
    <property type="entry name" value="FAD/NAD(P)-binding domain"/>
    <property type="match status" value="1"/>
</dbReference>
<gene>
    <name evidence="6" type="ORF">ColLi_06266</name>
</gene>
<reference evidence="6 7" key="1">
    <citation type="submission" date="2021-07" db="EMBL/GenBank/DDBJ databases">
        <title>Genome data of Colletotrichum spaethianum.</title>
        <authorList>
            <person name="Utami Y.D."/>
            <person name="Hiruma K."/>
        </authorList>
    </citation>
    <scope>NUCLEOTIDE SEQUENCE [LARGE SCALE GENOMIC DNA]</scope>
    <source>
        <strain evidence="6 7">MAFF 242679</strain>
    </source>
</reference>
<dbReference type="PRINTS" id="PR00420">
    <property type="entry name" value="RNGMNOXGNASE"/>
</dbReference>
<dbReference type="AlphaFoldDB" id="A0AA37LTI8"/>
<dbReference type="InterPro" id="IPR002938">
    <property type="entry name" value="FAD-bd"/>
</dbReference>
<feature type="domain" description="FAD-binding" evidence="5">
    <location>
        <begin position="43"/>
        <end position="377"/>
    </location>
</feature>
<evidence type="ECO:0000256" key="1">
    <source>
        <dbReference type="ARBA" id="ARBA00022630"/>
    </source>
</evidence>
<keyword evidence="3" id="KW-0560">Oxidoreductase</keyword>
<feature type="region of interest" description="Disordered" evidence="4">
    <location>
        <begin position="1"/>
        <end position="22"/>
    </location>
</feature>
<dbReference type="SUPFAM" id="SSF51905">
    <property type="entry name" value="FAD/NAD(P)-binding domain"/>
    <property type="match status" value="1"/>
</dbReference>
<comment type="caution">
    <text evidence="6">The sequence shown here is derived from an EMBL/GenBank/DDBJ whole genome shotgun (WGS) entry which is preliminary data.</text>
</comment>
<evidence type="ECO:0000259" key="5">
    <source>
        <dbReference type="Pfam" id="PF01494"/>
    </source>
</evidence>
<protein>
    <submittedName>
        <fullName evidence="6">3-(3-hydroxy-phenyl)propionate/3-hydroxycinnamic acid hydroxylase</fullName>
    </submittedName>
</protein>
<dbReference type="GO" id="GO:0019622">
    <property type="term" value="P:3-(3-hydroxy)phenylpropionate catabolic process"/>
    <property type="evidence" value="ECO:0007669"/>
    <property type="project" value="TreeGrafter"/>
</dbReference>
<dbReference type="PANTHER" id="PTHR43476">
    <property type="entry name" value="3-(3-HYDROXY-PHENYL)PROPIONATE/3-HYDROXYCINNAMIC ACID HYDROXYLASE"/>
    <property type="match status" value="1"/>
</dbReference>